<dbReference type="SUPFAM" id="SSF74650">
    <property type="entry name" value="Galactose mutarotase-like"/>
    <property type="match status" value="1"/>
</dbReference>
<dbReference type="GO" id="GO:0004559">
    <property type="term" value="F:alpha-mannosidase activity"/>
    <property type="evidence" value="ECO:0007669"/>
    <property type="project" value="InterPro"/>
</dbReference>
<name>A0A9N9RBX3_9NEOP</name>
<dbReference type="Proteomes" id="UP001153714">
    <property type="component" value="Chromosome 6"/>
</dbReference>
<keyword evidence="4" id="KW-1185">Reference proteome</keyword>
<dbReference type="InterPro" id="IPR011013">
    <property type="entry name" value="Gal_mutarotase_sf_dom"/>
</dbReference>
<evidence type="ECO:0000313" key="3">
    <source>
        <dbReference type="EMBL" id="CAG9794567.1"/>
    </source>
</evidence>
<organism evidence="3 4">
    <name type="scientific">Diatraea saccharalis</name>
    <name type="common">sugarcane borer</name>
    <dbReference type="NCBI Taxonomy" id="40085"/>
    <lineage>
        <taxon>Eukaryota</taxon>
        <taxon>Metazoa</taxon>
        <taxon>Ecdysozoa</taxon>
        <taxon>Arthropoda</taxon>
        <taxon>Hexapoda</taxon>
        <taxon>Insecta</taxon>
        <taxon>Pterygota</taxon>
        <taxon>Neoptera</taxon>
        <taxon>Endopterygota</taxon>
        <taxon>Lepidoptera</taxon>
        <taxon>Glossata</taxon>
        <taxon>Ditrysia</taxon>
        <taxon>Pyraloidea</taxon>
        <taxon>Crambidae</taxon>
        <taxon>Crambinae</taxon>
        <taxon>Diatraea</taxon>
    </lineage>
</organism>
<dbReference type="InterPro" id="IPR048534">
    <property type="entry name" value="Man2a1-like_dom"/>
</dbReference>
<dbReference type="Gene3D" id="2.60.40.1360">
    <property type="match status" value="1"/>
</dbReference>
<dbReference type="GO" id="GO:0030246">
    <property type="term" value="F:carbohydrate binding"/>
    <property type="evidence" value="ECO:0007669"/>
    <property type="project" value="InterPro"/>
</dbReference>
<dbReference type="InterPro" id="IPR037094">
    <property type="entry name" value="Glyco_hydro_38_cen_sf"/>
</dbReference>
<reference evidence="3" key="1">
    <citation type="submission" date="2021-12" db="EMBL/GenBank/DDBJ databases">
        <authorList>
            <person name="King R."/>
        </authorList>
    </citation>
    <scope>NUCLEOTIDE SEQUENCE</scope>
</reference>
<feature type="domain" description="Glycosyl hydrolase family 38 C-terminal" evidence="1">
    <location>
        <begin position="155"/>
        <end position="337"/>
    </location>
</feature>
<gene>
    <name evidence="3" type="ORF">DIATSA_LOCUS11932</name>
</gene>
<dbReference type="InterPro" id="IPR011682">
    <property type="entry name" value="Glyco_hydro_38_C"/>
</dbReference>
<dbReference type="GO" id="GO:0005764">
    <property type="term" value="C:lysosome"/>
    <property type="evidence" value="ECO:0007669"/>
    <property type="project" value="TreeGrafter"/>
</dbReference>
<dbReference type="PANTHER" id="PTHR11607:SF3">
    <property type="entry name" value="LYSOSOMAL ALPHA-MANNOSIDASE"/>
    <property type="match status" value="1"/>
</dbReference>
<sequence length="537" mass="61479">MTSICKTNLFSTIAMDLPSSFGTSQQHVANDFVRILSEAMDASTKKVSNLLRLKCKTQLKVDLTGKDTVPKDGTATSSKLSVNNSRCHSPAQILYEEVEYQLVPLPTAIINIPGRSSSAIQELYFEAENIPPLGYSAFYITPVRDQLHVDGLTVQVSQNFYYYGQGQGVQSGAYSFRPDKQRPTPVTERVTYQTIKGSLIKEIRQRFNDWITQIIRLYRGEEFLDVEWIIGPVPIGTDLGKEVVTVFTTNISNNGQFYTDSNGRQMIKRTCWNESLGQQQKKPVPSCYYPVTSRICIHSLNSSVEMCVLPDRTQGGTSYNEGEIELMVHRRLLTDDGFGLEESLNEEDHGVGLVIKGRHRIYVGNFRQEIDELTFSERISHAARRWQMEPWMFFASGEKINRRKWQNVRNKRYSSIRLHGLPRHIHILTLEPWKAGSVLLRLENTLEKPVRGGLHEKLDNPDDFPSKSSHITVELKKIFLQWKIKMVKETTLAANQWLEDARQMDWSTRRLLLKSEEALAKKKETQPKSETGRYVNL</sequence>
<evidence type="ECO:0000259" key="2">
    <source>
        <dbReference type="Pfam" id="PF21260"/>
    </source>
</evidence>
<dbReference type="Pfam" id="PF07748">
    <property type="entry name" value="Glyco_hydro_38C"/>
    <property type="match status" value="1"/>
</dbReference>
<proteinExistence type="predicted"/>
<reference evidence="3" key="2">
    <citation type="submission" date="2022-10" db="EMBL/GenBank/DDBJ databases">
        <authorList>
            <consortium name="ENA_rothamsted_submissions"/>
            <consortium name="culmorum"/>
            <person name="King R."/>
        </authorList>
    </citation>
    <scope>NUCLEOTIDE SEQUENCE</scope>
</reference>
<protein>
    <recommendedName>
        <fullName evidence="5">Alpha-mannosidase</fullName>
    </recommendedName>
</protein>
<feature type="domain" description="Lysosomal alpha-mannosidase-like central" evidence="2">
    <location>
        <begin position="98"/>
        <end position="140"/>
    </location>
</feature>
<dbReference type="PANTHER" id="PTHR11607">
    <property type="entry name" value="ALPHA-MANNOSIDASE"/>
    <property type="match status" value="1"/>
</dbReference>
<accession>A0A9N9RBX3</accession>
<evidence type="ECO:0000259" key="1">
    <source>
        <dbReference type="Pfam" id="PF07748"/>
    </source>
</evidence>
<evidence type="ECO:0000313" key="4">
    <source>
        <dbReference type="Proteomes" id="UP001153714"/>
    </source>
</evidence>
<dbReference type="Gene3D" id="1.20.1270.50">
    <property type="entry name" value="Glycoside hydrolase family 38, central domain"/>
    <property type="match status" value="1"/>
</dbReference>
<dbReference type="GO" id="GO:0006013">
    <property type="term" value="P:mannose metabolic process"/>
    <property type="evidence" value="ECO:0007669"/>
    <property type="project" value="InterPro"/>
</dbReference>
<dbReference type="Pfam" id="PF21260">
    <property type="entry name" value="Laman-like_dom"/>
    <property type="match status" value="1"/>
</dbReference>
<dbReference type="OrthoDB" id="2016903at2759"/>
<evidence type="ECO:0008006" key="5">
    <source>
        <dbReference type="Google" id="ProtNLM"/>
    </source>
</evidence>
<dbReference type="AlphaFoldDB" id="A0A9N9RBX3"/>
<dbReference type="EMBL" id="OU893337">
    <property type="protein sequence ID" value="CAG9794567.1"/>
    <property type="molecule type" value="Genomic_DNA"/>
</dbReference>
<dbReference type="InterPro" id="IPR050843">
    <property type="entry name" value="Glycosyl_Hydrlase_38"/>
</dbReference>
<dbReference type="Gene3D" id="2.70.98.30">
    <property type="entry name" value="Golgi alpha-mannosidase II, domain 4"/>
    <property type="match status" value="1"/>
</dbReference>